<name>K0SKB9_THAOC</name>
<keyword evidence="3" id="KW-1185">Reference proteome</keyword>
<protein>
    <submittedName>
        <fullName evidence="2">Uncharacterized protein</fullName>
    </submittedName>
</protein>
<evidence type="ECO:0000313" key="3">
    <source>
        <dbReference type="Proteomes" id="UP000266841"/>
    </source>
</evidence>
<reference evidence="2 3" key="1">
    <citation type="journal article" date="2012" name="Genome Biol.">
        <title>Genome and low-iron response of an oceanic diatom adapted to chronic iron limitation.</title>
        <authorList>
            <person name="Lommer M."/>
            <person name="Specht M."/>
            <person name="Roy A.S."/>
            <person name="Kraemer L."/>
            <person name="Andreson R."/>
            <person name="Gutowska M.A."/>
            <person name="Wolf J."/>
            <person name="Bergner S.V."/>
            <person name="Schilhabel M.B."/>
            <person name="Klostermeier U.C."/>
            <person name="Beiko R.G."/>
            <person name="Rosenstiel P."/>
            <person name="Hippler M."/>
            <person name="Laroche J."/>
        </authorList>
    </citation>
    <scope>NUCLEOTIDE SEQUENCE [LARGE SCALE GENOMIC DNA]</scope>
    <source>
        <strain evidence="2 3">CCMP1005</strain>
    </source>
</reference>
<dbReference type="Proteomes" id="UP000266841">
    <property type="component" value="Unassembled WGS sequence"/>
</dbReference>
<dbReference type="EMBL" id="AGNL01015518">
    <property type="protein sequence ID" value="EJK65745.1"/>
    <property type="molecule type" value="Genomic_DNA"/>
</dbReference>
<evidence type="ECO:0000313" key="2">
    <source>
        <dbReference type="EMBL" id="EJK65745.1"/>
    </source>
</evidence>
<accession>K0SKB9</accession>
<sequence>MGCCHTSPRKTAHASTVTKVPGTYENQEKTNKPWRPSLGRGELLHNHEPPPSNGDWQHRKQDCLVSGKKENFAGGQNAAGKAPNQGRGLDMKVLEHGVGRPPMRPVAIIAGKPFCSAMR</sequence>
<dbReference type="AlphaFoldDB" id="K0SKB9"/>
<organism evidence="2 3">
    <name type="scientific">Thalassiosira oceanica</name>
    <name type="common">Marine diatom</name>
    <dbReference type="NCBI Taxonomy" id="159749"/>
    <lineage>
        <taxon>Eukaryota</taxon>
        <taxon>Sar</taxon>
        <taxon>Stramenopiles</taxon>
        <taxon>Ochrophyta</taxon>
        <taxon>Bacillariophyta</taxon>
        <taxon>Coscinodiscophyceae</taxon>
        <taxon>Thalassiosirophycidae</taxon>
        <taxon>Thalassiosirales</taxon>
        <taxon>Thalassiosiraceae</taxon>
        <taxon>Thalassiosira</taxon>
    </lineage>
</organism>
<gene>
    <name evidence="2" type="ORF">THAOC_13371</name>
</gene>
<feature type="region of interest" description="Disordered" evidence="1">
    <location>
        <begin position="1"/>
        <end position="60"/>
    </location>
</feature>
<comment type="caution">
    <text evidence="2">The sequence shown here is derived from an EMBL/GenBank/DDBJ whole genome shotgun (WGS) entry which is preliminary data.</text>
</comment>
<proteinExistence type="predicted"/>
<evidence type="ECO:0000256" key="1">
    <source>
        <dbReference type="SAM" id="MobiDB-lite"/>
    </source>
</evidence>